<dbReference type="PANTHER" id="PTHR45740">
    <property type="entry name" value="POLY [ADP-RIBOSE] POLYMERASE"/>
    <property type="match status" value="1"/>
</dbReference>
<comment type="pathway">
    <text evidence="2">Protein modification; protein ubiquitination.</text>
</comment>
<feature type="domain" description="WWE" evidence="8">
    <location>
        <begin position="287"/>
        <end position="369"/>
    </location>
</feature>
<reference evidence="9 10" key="1">
    <citation type="journal article" date="2019" name="Mol. Ecol. Resour.">
        <title>Chromosome-level genome assembly of Triplophysa tibetana, a fish adapted to the harsh high-altitude environment of the Tibetan Plateau.</title>
        <authorList>
            <person name="Yang X."/>
            <person name="Liu H."/>
            <person name="Ma Z."/>
            <person name="Zou Y."/>
            <person name="Zou M."/>
            <person name="Mao Y."/>
            <person name="Li X."/>
            <person name="Wang H."/>
            <person name="Chen T."/>
            <person name="Wang W."/>
            <person name="Yang R."/>
        </authorList>
    </citation>
    <scope>NUCLEOTIDE SEQUENCE [LARGE SCALE GENOMIC DNA]</scope>
    <source>
        <strain evidence="9">TTIB1903HZAU</strain>
        <tissue evidence="9">Muscle</tissue>
    </source>
</reference>
<name>A0A5A9PK99_9TELE</name>
<dbReference type="GO" id="GO:0003950">
    <property type="term" value="F:NAD+ poly-ADP-ribosyltransferase activity"/>
    <property type="evidence" value="ECO:0007669"/>
    <property type="project" value="TreeGrafter"/>
</dbReference>
<evidence type="ECO:0000256" key="2">
    <source>
        <dbReference type="ARBA" id="ARBA00004906"/>
    </source>
</evidence>
<dbReference type="GO" id="GO:0005634">
    <property type="term" value="C:nucleus"/>
    <property type="evidence" value="ECO:0007669"/>
    <property type="project" value="UniProtKB-SubCell"/>
</dbReference>
<evidence type="ECO:0000256" key="6">
    <source>
        <dbReference type="SAM" id="MobiDB-lite"/>
    </source>
</evidence>
<dbReference type="GO" id="GO:0016567">
    <property type="term" value="P:protein ubiquitination"/>
    <property type="evidence" value="ECO:0007669"/>
    <property type="project" value="UniProtKB-UniPathway"/>
</dbReference>
<gene>
    <name evidence="9" type="ORF">E1301_Tti020653</name>
</gene>
<dbReference type="Gene3D" id="3.30.720.50">
    <property type="match status" value="2"/>
</dbReference>
<keyword evidence="3" id="KW-0539">Nucleus</keyword>
<dbReference type="AlphaFoldDB" id="A0A5A9PK99"/>
<sequence length="370" mass="42986">MASKYPEEEGSENIYESPSEFSGSDSETASDSGSCHSSDSNSSKRTAKRNICRYYNDGHCRYGDKCQNEHICKYYVNDSCRYGAGCRLNHNPRSHASSGTNEPRERKSYGGRHRRKRCPSSEDSDEDDSRSYRWQLDLGDGWEDIANDHILEAQYSRPNTKGIRIYNTRAGAISIDFTKMRVLKKRKFKVRRKGSKQTEWLWYYRGDHGWYQYGEKGSKGKASPIKSTKLEKEYQKNLQGSVQFPIDSHTYEISFKGMYQKNVSTDLKRRVRRRPKYEPSETGVLTSVFKKLMAPVNKTPVWQFEGRKGKWHTFKNTGGCSVSSDDIEKCYQKQQNTMTFTNNDDNYTLNFARMNQVNNRTNAKRKIQRT</sequence>
<proteinExistence type="inferred from homology"/>
<dbReference type="Pfam" id="PF23466">
    <property type="entry name" value="WWE_4"/>
    <property type="match status" value="1"/>
</dbReference>
<dbReference type="PANTHER" id="PTHR45740:SF14">
    <property type="entry name" value="NOVEL PROTEIN"/>
    <property type="match status" value="1"/>
</dbReference>
<keyword evidence="10" id="KW-1185">Reference proteome</keyword>
<dbReference type="PROSITE" id="PS50918">
    <property type="entry name" value="WWE"/>
    <property type="match status" value="2"/>
</dbReference>
<dbReference type="InterPro" id="IPR018123">
    <property type="entry name" value="WWE-dom_subgr"/>
</dbReference>
<comment type="caution">
    <text evidence="9">The sequence shown here is derived from an EMBL/GenBank/DDBJ whole genome shotgun (WGS) entry which is preliminary data.</text>
</comment>
<dbReference type="InterPro" id="IPR000571">
    <property type="entry name" value="Znf_CCCH"/>
</dbReference>
<dbReference type="Proteomes" id="UP000324632">
    <property type="component" value="Chromosome 5"/>
</dbReference>
<dbReference type="Pfam" id="PF02825">
    <property type="entry name" value="WWE"/>
    <property type="match status" value="2"/>
</dbReference>
<dbReference type="InterPro" id="IPR037197">
    <property type="entry name" value="WWE_dom_sf"/>
</dbReference>
<dbReference type="EMBL" id="SOYY01000005">
    <property type="protein sequence ID" value="KAA0721157.1"/>
    <property type="molecule type" value="Genomic_DNA"/>
</dbReference>
<evidence type="ECO:0000256" key="5">
    <source>
        <dbReference type="PROSITE-ProRule" id="PRU00723"/>
    </source>
</evidence>
<evidence type="ECO:0000313" key="10">
    <source>
        <dbReference type="Proteomes" id="UP000324632"/>
    </source>
</evidence>
<dbReference type="PROSITE" id="PS50103">
    <property type="entry name" value="ZF_C3H1"/>
    <property type="match status" value="1"/>
</dbReference>
<dbReference type="GO" id="GO:0008270">
    <property type="term" value="F:zinc ion binding"/>
    <property type="evidence" value="ECO:0007669"/>
    <property type="project" value="UniProtKB-KW"/>
</dbReference>
<evidence type="ECO:0000256" key="4">
    <source>
        <dbReference type="ARBA" id="ARBA00024347"/>
    </source>
</evidence>
<evidence type="ECO:0000313" key="9">
    <source>
        <dbReference type="EMBL" id="KAA0721157.1"/>
    </source>
</evidence>
<protein>
    <submittedName>
        <fullName evidence="9">Uncharacterized protein</fullName>
    </submittedName>
</protein>
<comment type="similarity">
    <text evidence="4">Belongs to the ARTD/PARP family.</text>
</comment>
<feature type="domain" description="WWE" evidence="8">
    <location>
        <begin position="186"/>
        <end position="273"/>
    </location>
</feature>
<dbReference type="SUPFAM" id="SSF117839">
    <property type="entry name" value="WWE domain"/>
    <property type="match status" value="2"/>
</dbReference>
<keyword evidence="5" id="KW-0862">Zinc</keyword>
<dbReference type="GO" id="GO:1990404">
    <property type="term" value="F:NAD+-protein mono-ADP-ribosyltransferase activity"/>
    <property type="evidence" value="ECO:0007669"/>
    <property type="project" value="TreeGrafter"/>
</dbReference>
<feature type="domain" description="C3H1-type" evidence="7">
    <location>
        <begin position="46"/>
        <end position="73"/>
    </location>
</feature>
<feature type="compositionally biased region" description="Basic residues" evidence="6">
    <location>
        <begin position="109"/>
        <end position="118"/>
    </location>
</feature>
<organism evidence="9 10">
    <name type="scientific">Triplophysa tibetana</name>
    <dbReference type="NCBI Taxonomy" id="1572043"/>
    <lineage>
        <taxon>Eukaryota</taxon>
        <taxon>Metazoa</taxon>
        <taxon>Chordata</taxon>
        <taxon>Craniata</taxon>
        <taxon>Vertebrata</taxon>
        <taxon>Euteleostomi</taxon>
        <taxon>Actinopterygii</taxon>
        <taxon>Neopterygii</taxon>
        <taxon>Teleostei</taxon>
        <taxon>Ostariophysi</taxon>
        <taxon>Cypriniformes</taxon>
        <taxon>Nemacheilidae</taxon>
        <taxon>Triplophysa</taxon>
    </lineage>
</organism>
<evidence type="ECO:0000256" key="1">
    <source>
        <dbReference type="ARBA" id="ARBA00004123"/>
    </source>
</evidence>
<feature type="zinc finger region" description="C3H1-type" evidence="5">
    <location>
        <begin position="46"/>
        <end position="73"/>
    </location>
</feature>
<feature type="region of interest" description="Disordered" evidence="6">
    <location>
        <begin position="1"/>
        <end position="43"/>
    </location>
</feature>
<evidence type="ECO:0000256" key="3">
    <source>
        <dbReference type="ARBA" id="ARBA00023242"/>
    </source>
</evidence>
<dbReference type="InterPro" id="IPR051712">
    <property type="entry name" value="ARTD-AVP"/>
</dbReference>
<evidence type="ECO:0000259" key="7">
    <source>
        <dbReference type="PROSITE" id="PS50103"/>
    </source>
</evidence>
<feature type="region of interest" description="Disordered" evidence="6">
    <location>
        <begin position="91"/>
        <end position="129"/>
    </location>
</feature>
<keyword evidence="5" id="KW-0863">Zinc-finger</keyword>
<evidence type="ECO:0000259" key="8">
    <source>
        <dbReference type="PROSITE" id="PS50918"/>
    </source>
</evidence>
<keyword evidence="5" id="KW-0479">Metal-binding</keyword>
<dbReference type="InterPro" id="IPR004170">
    <property type="entry name" value="WWE_dom"/>
</dbReference>
<dbReference type="SMART" id="SM00678">
    <property type="entry name" value="WWE"/>
    <property type="match status" value="2"/>
</dbReference>
<dbReference type="UniPathway" id="UPA00143"/>
<accession>A0A5A9PK99</accession>
<comment type="subcellular location">
    <subcellularLocation>
        <location evidence="1">Nucleus</location>
    </subcellularLocation>
</comment>
<feature type="compositionally biased region" description="Low complexity" evidence="6">
    <location>
        <begin position="30"/>
        <end position="43"/>
    </location>
</feature>
<feature type="compositionally biased region" description="Polar residues" evidence="6">
    <location>
        <begin position="14"/>
        <end position="29"/>
    </location>
</feature>